<evidence type="ECO:0000313" key="2">
    <source>
        <dbReference type="Proteomes" id="UP000095282"/>
    </source>
</evidence>
<organism evidence="2 3">
    <name type="scientific">Caenorhabditis tropicalis</name>
    <dbReference type="NCBI Taxonomy" id="1561998"/>
    <lineage>
        <taxon>Eukaryota</taxon>
        <taxon>Metazoa</taxon>
        <taxon>Ecdysozoa</taxon>
        <taxon>Nematoda</taxon>
        <taxon>Chromadorea</taxon>
        <taxon>Rhabditida</taxon>
        <taxon>Rhabditina</taxon>
        <taxon>Rhabditomorpha</taxon>
        <taxon>Rhabditoidea</taxon>
        <taxon>Rhabditidae</taxon>
        <taxon>Peloderinae</taxon>
        <taxon>Caenorhabditis</taxon>
    </lineage>
</organism>
<feature type="domain" description="Sdz-33 F-box" evidence="1">
    <location>
        <begin position="17"/>
        <end position="80"/>
    </location>
</feature>
<sequence>MPRNQLICYCDPFSNSNSFLMVNQDILTVFSSARLTLDDLLMLNSRSTFLVNSTLTPKELNRFLKHWMKGSNPNLKYLKIQMNTDDVSEDAVLEGMDARKMMADEKRSVEILYDIAMEPSRETIRGGYDIKEGKATILLKNGDRTFCFEMFVWNLYNPT</sequence>
<proteinExistence type="predicted"/>
<evidence type="ECO:0000313" key="3">
    <source>
        <dbReference type="WBParaSite" id="Csp11.Scaffold629.g14001.t2"/>
    </source>
</evidence>
<dbReference type="AlphaFoldDB" id="A0A1I7U1U7"/>
<accession>A0A1I7U1U7</accession>
<dbReference type="eggNOG" id="ENOG502TK73">
    <property type="taxonomic scope" value="Eukaryota"/>
</dbReference>
<dbReference type="InterPro" id="IPR053222">
    <property type="entry name" value="Zygotic_Embryogenesis-Asso"/>
</dbReference>
<dbReference type="Proteomes" id="UP000095282">
    <property type="component" value="Unplaced"/>
</dbReference>
<reference evidence="3" key="1">
    <citation type="submission" date="2016-11" db="UniProtKB">
        <authorList>
            <consortium name="WormBaseParasite"/>
        </authorList>
    </citation>
    <scope>IDENTIFICATION</scope>
</reference>
<evidence type="ECO:0000259" key="1">
    <source>
        <dbReference type="Pfam" id="PF07735"/>
    </source>
</evidence>
<dbReference type="WBParaSite" id="Csp11.Scaffold629.g14001.t2">
    <property type="protein sequence ID" value="Csp11.Scaffold629.g14001.t2"/>
    <property type="gene ID" value="Csp11.Scaffold629.g14001"/>
</dbReference>
<dbReference type="PANTHER" id="PTHR22899:SF0">
    <property type="entry name" value="F-BOX ASSOCIATED DOMAIN-CONTAINING PROTEIN-RELATED"/>
    <property type="match status" value="1"/>
</dbReference>
<dbReference type="PANTHER" id="PTHR22899">
    <property type="entry name" value="CYCLIN-RELATED F-BOX FAMILY"/>
    <property type="match status" value="1"/>
</dbReference>
<protein>
    <submittedName>
        <fullName evidence="3">FBA_2 domain-containing protein</fullName>
    </submittedName>
</protein>
<dbReference type="Pfam" id="PF07735">
    <property type="entry name" value="FBA_2"/>
    <property type="match status" value="1"/>
</dbReference>
<keyword evidence="2" id="KW-1185">Reference proteome</keyword>
<dbReference type="InterPro" id="IPR012885">
    <property type="entry name" value="F-box_Sdz-33"/>
</dbReference>
<name>A0A1I7U1U7_9PELO</name>